<reference evidence="3 4" key="1">
    <citation type="submission" date="2019-02" db="EMBL/GenBank/DDBJ databases">
        <title>Kribbella capetownensis sp. nov. and Kribbella speibonae sp. nov., isolated from soil.</title>
        <authorList>
            <person name="Curtis S.M."/>
            <person name="Norton I."/>
            <person name="Everest G.J."/>
            <person name="Meyers P.R."/>
        </authorList>
    </citation>
    <scope>NUCLEOTIDE SEQUENCE [LARGE SCALE GENOMIC DNA]</scope>
    <source>
        <strain evidence="3 4">YM53</strain>
    </source>
</reference>
<protein>
    <recommendedName>
        <fullName evidence="5">Collagen-like protein</fullName>
    </recommendedName>
</protein>
<organism evidence="3 4">
    <name type="scientific">Kribbella capetownensis</name>
    <dbReference type="NCBI Taxonomy" id="1572659"/>
    <lineage>
        <taxon>Bacteria</taxon>
        <taxon>Bacillati</taxon>
        <taxon>Actinomycetota</taxon>
        <taxon>Actinomycetes</taxon>
        <taxon>Propionibacteriales</taxon>
        <taxon>Kribbellaceae</taxon>
        <taxon>Kribbella</taxon>
    </lineage>
</organism>
<comment type="caution">
    <text evidence="3">The sequence shown here is derived from an EMBL/GenBank/DDBJ whole genome shotgun (WGS) entry which is preliminary data.</text>
</comment>
<feature type="signal peptide" evidence="2">
    <location>
        <begin position="1"/>
        <end position="43"/>
    </location>
</feature>
<evidence type="ECO:0000313" key="3">
    <source>
        <dbReference type="EMBL" id="TCC51183.1"/>
    </source>
</evidence>
<dbReference type="OrthoDB" id="3817838at2"/>
<dbReference type="AlphaFoldDB" id="A0A4R0JUR3"/>
<evidence type="ECO:0000256" key="2">
    <source>
        <dbReference type="SAM" id="SignalP"/>
    </source>
</evidence>
<evidence type="ECO:0000313" key="4">
    <source>
        <dbReference type="Proteomes" id="UP000293342"/>
    </source>
</evidence>
<accession>A0A4R0JUR3</accession>
<evidence type="ECO:0008006" key="5">
    <source>
        <dbReference type="Google" id="ProtNLM"/>
    </source>
</evidence>
<keyword evidence="4" id="KW-1185">Reference proteome</keyword>
<dbReference type="RefSeq" id="WP_131513869.1">
    <property type="nucleotide sequence ID" value="NZ_SJKD01000002.1"/>
</dbReference>
<gene>
    <name evidence="3" type="ORF">E0H75_13750</name>
</gene>
<evidence type="ECO:0000256" key="1">
    <source>
        <dbReference type="SAM" id="MobiDB-lite"/>
    </source>
</evidence>
<proteinExistence type="predicted"/>
<dbReference type="EMBL" id="SJKD01000002">
    <property type="protein sequence ID" value="TCC51183.1"/>
    <property type="molecule type" value="Genomic_DNA"/>
</dbReference>
<sequence>MSQHAQNSRVRKLVQNRHVRRYAAPAVLTAALVGVAVIPSATAASTVPANSVGSAQIINGGVWGGDIHDNTIAESKLGWDLRQKIAKNGTKGDKGDPGAPGPKGDTGAKGDPGDPATDVLGKEGVSDTLGPKVIANIGGSFKTQKTKVGEITLAPGKWLLNASAFFARTEAGVAGTRPQLALRVGASDTAFGDDFGTILGAEISPAKDRELTGSTVKVVKVSEATKVEVFGFGYNDDGSSAGGGQITVTADVVAVRIG</sequence>
<feature type="region of interest" description="Disordered" evidence="1">
    <location>
        <begin position="87"/>
        <end position="118"/>
    </location>
</feature>
<keyword evidence="2" id="KW-0732">Signal</keyword>
<dbReference type="Proteomes" id="UP000293342">
    <property type="component" value="Unassembled WGS sequence"/>
</dbReference>
<feature type="chain" id="PRO_5020763323" description="Collagen-like protein" evidence="2">
    <location>
        <begin position="44"/>
        <end position="258"/>
    </location>
</feature>
<name>A0A4R0JUR3_9ACTN</name>